<name>A0AAN8YM01_SOLBU</name>
<evidence type="ECO:0000313" key="2">
    <source>
        <dbReference type="Proteomes" id="UP001371456"/>
    </source>
</evidence>
<organism evidence="1 2">
    <name type="scientific">Solanum bulbocastanum</name>
    <name type="common">Wild potato</name>
    <dbReference type="NCBI Taxonomy" id="147425"/>
    <lineage>
        <taxon>Eukaryota</taxon>
        <taxon>Viridiplantae</taxon>
        <taxon>Streptophyta</taxon>
        <taxon>Embryophyta</taxon>
        <taxon>Tracheophyta</taxon>
        <taxon>Spermatophyta</taxon>
        <taxon>Magnoliopsida</taxon>
        <taxon>eudicotyledons</taxon>
        <taxon>Gunneridae</taxon>
        <taxon>Pentapetalae</taxon>
        <taxon>asterids</taxon>
        <taxon>lamiids</taxon>
        <taxon>Solanales</taxon>
        <taxon>Solanaceae</taxon>
        <taxon>Solanoideae</taxon>
        <taxon>Solaneae</taxon>
        <taxon>Solanum</taxon>
    </lineage>
</organism>
<accession>A0AAN8YM01</accession>
<dbReference type="AlphaFoldDB" id="A0AAN8YM01"/>
<reference evidence="1 2" key="1">
    <citation type="submission" date="2024-02" db="EMBL/GenBank/DDBJ databases">
        <title>de novo genome assembly of Solanum bulbocastanum strain 11H21.</title>
        <authorList>
            <person name="Hosaka A.J."/>
        </authorList>
    </citation>
    <scope>NUCLEOTIDE SEQUENCE [LARGE SCALE GENOMIC DNA]</scope>
    <source>
        <tissue evidence="1">Young leaves</tissue>
    </source>
</reference>
<gene>
    <name evidence="1" type="ORF">RDI58_004859</name>
</gene>
<proteinExistence type="predicted"/>
<comment type="caution">
    <text evidence="1">The sequence shown here is derived from an EMBL/GenBank/DDBJ whole genome shotgun (WGS) entry which is preliminary data.</text>
</comment>
<keyword evidence="2" id="KW-1185">Reference proteome</keyword>
<protein>
    <submittedName>
        <fullName evidence="1">Uncharacterized protein</fullName>
    </submittedName>
</protein>
<dbReference type="Proteomes" id="UP001371456">
    <property type="component" value="Unassembled WGS sequence"/>
</dbReference>
<evidence type="ECO:0000313" key="1">
    <source>
        <dbReference type="EMBL" id="KAK6797157.1"/>
    </source>
</evidence>
<dbReference type="EMBL" id="JBANQN010000002">
    <property type="protein sequence ID" value="KAK6797157.1"/>
    <property type="molecule type" value="Genomic_DNA"/>
</dbReference>
<sequence length="26" mass="3089">MDKFSYVDKFQHPSFSDSVLDLSWPL</sequence>